<evidence type="ECO:0000256" key="5">
    <source>
        <dbReference type="SAM" id="Phobius"/>
    </source>
</evidence>
<accession>A0AAD2K317</accession>
<gene>
    <name evidence="6" type="ORF">MYCIT1_LOCUS24249</name>
</gene>
<evidence type="ECO:0000313" key="7">
    <source>
        <dbReference type="Proteomes" id="UP001295794"/>
    </source>
</evidence>
<dbReference type="PANTHER" id="PTHR31465">
    <property type="entry name" value="PROTEIN RTA1-RELATED"/>
    <property type="match status" value="1"/>
</dbReference>
<dbReference type="GO" id="GO:0000324">
    <property type="term" value="C:fungal-type vacuole"/>
    <property type="evidence" value="ECO:0007669"/>
    <property type="project" value="TreeGrafter"/>
</dbReference>
<proteinExistence type="predicted"/>
<evidence type="ECO:0000256" key="4">
    <source>
        <dbReference type="ARBA" id="ARBA00023136"/>
    </source>
</evidence>
<evidence type="ECO:0000256" key="2">
    <source>
        <dbReference type="ARBA" id="ARBA00022692"/>
    </source>
</evidence>
<feature type="transmembrane region" description="Helical" evidence="5">
    <location>
        <begin position="194"/>
        <end position="216"/>
    </location>
</feature>
<keyword evidence="2 5" id="KW-0812">Transmembrane</keyword>
<feature type="transmembrane region" description="Helical" evidence="5">
    <location>
        <begin position="276"/>
        <end position="301"/>
    </location>
</feature>
<comment type="caution">
    <text evidence="6">The sequence shown here is derived from an EMBL/GenBank/DDBJ whole genome shotgun (WGS) entry which is preliminary data.</text>
</comment>
<dbReference type="EMBL" id="CAVNYO010000405">
    <property type="protein sequence ID" value="CAK5276128.1"/>
    <property type="molecule type" value="Genomic_DNA"/>
</dbReference>
<dbReference type="AlphaFoldDB" id="A0AAD2K317"/>
<dbReference type="PANTHER" id="PTHR31465:SF9">
    <property type="entry name" value="SPHINGOID LONG-CHAIN BASE TRANSPORTER RSB1"/>
    <property type="match status" value="1"/>
</dbReference>
<feature type="non-terminal residue" evidence="6">
    <location>
        <position position="327"/>
    </location>
</feature>
<evidence type="ECO:0008006" key="8">
    <source>
        <dbReference type="Google" id="ProtNLM"/>
    </source>
</evidence>
<keyword evidence="3 5" id="KW-1133">Transmembrane helix</keyword>
<evidence type="ECO:0000256" key="3">
    <source>
        <dbReference type="ARBA" id="ARBA00022989"/>
    </source>
</evidence>
<reference evidence="6" key="1">
    <citation type="submission" date="2023-11" db="EMBL/GenBank/DDBJ databases">
        <authorList>
            <person name="De Vega J J."/>
            <person name="De Vega J J."/>
        </authorList>
    </citation>
    <scope>NUCLEOTIDE SEQUENCE</scope>
</reference>
<evidence type="ECO:0000256" key="1">
    <source>
        <dbReference type="ARBA" id="ARBA00004141"/>
    </source>
</evidence>
<feature type="transmembrane region" description="Helical" evidence="5">
    <location>
        <begin position="236"/>
        <end position="256"/>
    </location>
</feature>
<protein>
    <recommendedName>
        <fullName evidence="8">RTA1-domain-containing protein</fullName>
    </recommendedName>
</protein>
<feature type="transmembrane region" description="Helical" evidence="5">
    <location>
        <begin position="111"/>
        <end position="133"/>
    </location>
</feature>
<feature type="transmembrane region" description="Helical" evidence="5">
    <location>
        <begin position="79"/>
        <end position="99"/>
    </location>
</feature>
<name>A0AAD2K317_9AGAR</name>
<dbReference type="Pfam" id="PF04479">
    <property type="entry name" value="RTA1"/>
    <property type="match status" value="1"/>
</dbReference>
<keyword evidence="4 5" id="KW-0472">Membrane</keyword>
<comment type="subcellular location">
    <subcellularLocation>
        <location evidence="1">Membrane</location>
        <topology evidence="1">Multi-pass membrane protein</topology>
    </subcellularLocation>
</comment>
<dbReference type="InterPro" id="IPR007568">
    <property type="entry name" value="RTA1"/>
</dbReference>
<feature type="transmembrane region" description="Helical" evidence="5">
    <location>
        <begin position="154"/>
        <end position="174"/>
    </location>
</feature>
<evidence type="ECO:0000313" key="6">
    <source>
        <dbReference type="EMBL" id="CAK5276128.1"/>
    </source>
</evidence>
<sequence length="327" mass="35399">SLQIPLIAMASLYSVLIRDLANATTQQQLQPPFNETTQQLNLDQYGYIPTKAVTVIFVALYAISAIVHLGQAAKFRMWWLLPTAVLCGIGEIIGWSGRLWSSISPQLGTPFLIQISTTIIAPTPLLAATFVIFSRIIGRLGPAYSRVSPKTYTAIFIPCDVIALVVQGAGGGIASSANTPAGSKQGANIMLGGIVFQLVVIIFFSVFALDYLVHYVRDAPVRSADFQARGALTPRLRLMVSALGFSTLLLFIRSIYRTVELAGGWHGHVLRTQIYFNVLDGAMVFLAIYTLNAFHPGVLLAEPALAPEMRAASAETFEKPMLQAQSA</sequence>
<dbReference type="Proteomes" id="UP001295794">
    <property type="component" value="Unassembled WGS sequence"/>
</dbReference>
<keyword evidence="7" id="KW-1185">Reference proteome</keyword>
<feature type="transmembrane region" description="Helical" evidence="5">
    <location>
        <begin position="47"/>
        <end position="67"/>
    </location>
</feature>
<dbReference type="GO" id="GO:0005886">
    <property type="term" value="C:plasma membrane"/>
    <property type="evidence" value="ECO:0007669"/>
    <property type="project" value="TreeGrafter"/>
</dbReference>
<organism evidence="6 7">
    <name type="scientific">Mycena citricolor</name>
    <dbReference type="NCBI Taxonomy" id="2018698"/>
    <lineage>
        <taxon>Eukaryota</taxon>
        <taxon>Fungi</taxon>
        <taxon>Dikarya</taxon>
        <taxon>Basidiomycota</taxon>
        <taxon>Agaricomycotina</taxon>
        <taxon>Agaricomycetes</taxon>
        <taxon>Agaricomycetidae</taxon>
        <taxon>Agaricales</taxon>
        <taxon>Marasmiineae</taxon>
        <taxon>Mycenaceae</taxon>
        <taxon>Mycena</taxon>
    </lineage>
</organism>